<name>A0AAW0P166_9GOBI</name>
<protein>
    <recommendedName>
        <fullName evidence="7">Protein kinase domain-containing protein</fullName>
    </recommendedName>
</protein>
<dbReference type="GO" id="GO:0005524">
    <property type="term" value="F:ATP binding"/>
    <property type="evidence" value="ECO:0007669"/>
    <property type="project" value="UniProtKB-KW"/>
</dbReference>
<evidence type="ECO:0000256" key="1">
    <source>
        <dbReference type="ARBA" id="ARBA00022527"/>
    </source>
</evidence>
<dbReference type="AlphaFoldDB" id="A0AAW0P166"/>
<sequence length="462" mass="53315">MDPGREEHRLQLEQQTSNMKEHHDKNSRKELPSLHPGQHVTKKRKHGTQQLLWKKAMSREATLSKHPTGTTSDAAEAIYENFSNQPHRTTPREFNFRANTAKAATLYRERSNFANDSFSTTVEQTKTMTTPTLTEEEIKKTLPENYQFVQILEAGGFGQVVKCRTKDTDQAVAVKIPLYRQDTNNEIAMLRQMMDQRMDQRNIVKFYEDFDTPTGKAMIFEMLDMSLLDYVNQHYPLSFSEIRNIIKQVATALQALKDLSYIHCDLKTENVMVVDRTQRPVQFKLIDFGLSIPASQAVVGTRIQHVCYRHDPQEELSLDRPGKFGQLFSDYCFCFCPRLSPRQSGQEQNLLWSKWMKNSAPKHQVLQAFGDVSLTAVSTAPEKIILRSIDNFVINTLTHWQLTDLIESFKEHFQGGRWACRLQSTGFLEERLCNVRKKLRSISRSRSTTQGLSYPVKLENSL</sequence>
<dbReference type="SMART" id="SM00220">
    <property type="entry name" value="S_TKc"/>
    <property type="match status" value="1"/>
</dbReference>
<dbReference type="Proteomes" id="UP001460270">
    <property type="component" value="Unassembled WGS sequence"/>
</dbReference>
<proteinExistence type="predicted"/>
<dbReference type="Gene3D" id="1.10.510.10">
    <property type="entry name" value="Transferase(Phosphotransferase) domain 1"/>
    <property type="match status" value="1"/>
</dbReference>
<dbReference type="InterPro" id="IPR011009">
    <property type="entry name" value="Kinase-like_dom_sf"/>
</dbReference>
<reference evidence="9" key="1">
    <citation type="submission" date="2024-04" db="EMBL/GenBank/DDBJ databases">
        <title>Salinicola lusitanus LLJ914,a marine bacterium isolated from the Okinawa Trough.</title>
        <authorList>
            <person name="Li J."/>
        </authorList>
    </citation>
    <scope>NUCLEOTIDE SEQUENCE [LARGE SCALE GENOMIC DNA]</scope>
</reference>
<dbReference type="GO" id="GO:0005634">
    <property type="term" value="C:nucleus"/>
    <property type="evidence" value="ECO:0007669"/>
    <property type="project" value="TreeGrafter"/>
</dbReference>
<dbReference type="GO" id="GO:0004713">
    <property type="term" value="F:protein tyrosine kinase activity"/>
    <property type="evidence" value="ECO:0007669"/>
    <property type="project" value="TreeGrafter"/>
</dbReference>
<dbReference type="InterPro" id="IPR000719">
    <property type="entry name" value="Prot_kinase_dom"/>
</dbReference>
<comment type="caution">
    <text evidence="8">The sequence shown here is derived from an EMBL/GenBank/DDBJ whole genome shotgun (WGS) entry which is preliminary data.</text>
</comment>
<keyword evidence="4" id="KW-0418">Kinase</keyword>
<accession>A0AAW0P166</accession>
<evidence type="ECO:0000313" key="8">
    <source>
        <dbReference type="EMBL" id="KAK7915402.1"/>
    </source>
</evidence>
<dbReference type="EMBL" id="JBBPFD010000008">
    <property type="protein sequence ID" value="KAK7915402.1"/>
    <property type="molecule type" value="Genomic_DNA"/>
</dbReference>
<dbReference type="SUPFAM" id="SSF56112">
    <property type="entry name" value="Protein kinase-like (PK-like)"/>
    <property type="match status" value="1"/>
</dbReference>
<evidence type="ECO:0000256" key="5">
    <source>
        <dbReference type="ARBA" id="ARBA00022840"/>
    </source>
</evidence>
<feature type="compositionally biased region" description="Basic and acidic residues" evidence="6">
    <location>
        <begin position="19"/>
        <end position="32"/>
    </location>
</feature>
<dbReference type="GO" id="GO:0004674">
    <property type="term" value="F:protein serine/threonine kinase activity"/>
    <property type="evidence" value="ECO:0007669"/>
    <property type="project" value="UniProtKB-KW"/>
</dbReference>
<dbReference type="PROSITE" id="PS00108">
    <property type="entry name" value="PROTEIN_KINASE_ST"/>
    <property type="match status" value="1"/>
</dbReference>
<evidence type="ECO:0000313" key="9">
    <source>
        <dbReference type="Proteomes" id="UP001460270"/>
    </source>
</evidence>
<evidence type="ECO:0000259" key="7">
    <source>
        <dbReference type="PROSITE" id="PS50011"/>
    </source>
</evidence>
<dbReference type="PROSITE" id="PS50011">
    <property type="entry name" value="PROTEIN_KINASE_DOM"/>
    <property type="match status" value="1"/>
</dbReference>
<keyword evidence="1" id="KW-0723">Serine/threonine-protein kinase</keyword>
<dbReference type="InterPro" id="IPR008271">
    <property type="entry name" value="Ser/Thr_kinase_AS"/>
</dbReference>
<dbReference type="InterPro" id="IPR050494">
    <property type="entry name" value="Ser_Thr_dual-spec_kinase"/>
</dbReference>
<feature type="domain" description="Protein kinase" evidence="7">
    <location>
        <begin position="146"/>
        <end position="462"/>
    </location>
</feature>
<evidence type="ECO:0000256" key="4">
    <source>
        <dbReference type="ARBA" id="ARBA00022777"/>
    </source>
</evidence>
<dbReference type="PANTHER" id="PTHR24058">
    <property type="entry name" value="DUAL SPECIFICITY PROTEIN KINASE"/>
    <property type="match status" value="1"/>
</dbReference>
<gene>
    <name evidence="8" type="ORF">WMY93_011163</name>
</gene>
<evidence type="ECO:0000256" key="6">
    <source>
        <dbReference type="SAM" id="MobiDB-lite"/>
    </source>
</evidence>
<dbReference type="PANTHER" id="PTHR24058:SF17">
    <property type="entry name" value="HOMEODOMAIN INTERACTING PROTEIN KINASE, ISOFORM D"/>
    <property type="match status" value="1"/>
</dbReference>
<evidence type="ECO:0000256" key="2">
    <source>
        <dbReference type="ARBA" id="ARBA00022679"/>
    </source>
</evidence>
<dbReference type="Pfam" id="PF00069">
    <property type="entry name" value="Pkinase"/>
    <property type="match status" value="1"/>
</dbReference>
<dbReference type="GO" id="GO:0005737">
    <property type="term" value="C:cytoplasm"/>
    <property type="evidence" value="ECO:0007669"/>
    <property type="project" value="TreeGrafter"/>
</dbReference>
<keyword evidence="5" id="KW-0067">ATP-binding</keyword>
<organism evidence="8 9">
    <name type="scientific">Mugilogobius chulae</name>
    <name type="common">yellowstripe goby</name>
    <dbReference type="NCBI Taxonomy" id="88201"/>
    <lineage>
        <taxon>Eukaryota</taxon>
        <taxon>Metazoa</taxon>
        <taxon>Chordata</taxon>
        <taxon>Craniata</taxon>
        <taxon>Vertebrata</taxon>
        <taxon>Euteleostomi</taxon>
        <taxon>Actinopterygii</taxon>
        <taxon>Neopterygii</taxon>
        <taxon>Teleostei</taxon>
        <taxon>Neoteleostei</taxon>
        <taxon>Acanthomorphata</taxon>
        <taxon>Gobiaria</taxon>
        <taxon>Gobiiformes</taxon>
        <taxon>Gobioidei</taxon>
        <taxon>Gobiidae</taxon>
        <taxon>Gobionellinae</taxon>
        <taxon>Mugilogobius</taxon>
    </lineage>
</organism>
<keyword evidence="2" id="KW-0808">Transferase</keyword>
<keyword evidence="3" id="KW-0547">Nucleotide-binding</keyword>
<feature type="compositionally biased region" description="Basic and acidic residues" evidence="6">
    <location>
        <begin position="1"/>
        <end position="11"/>
    </location>
</feature>
<feature type="region of interest" description="Disordered" evidence="6">
    <location>
        <begin position="1"/>
        <end position="50"/>
    </location>
</feature>
<evidence type="ECO:0000256" key="3">
    <source>
        <dbReference type="ARBA" id="ARBA00022741"/>
    </source>
</evidence>
<keyword evidence="9" id="KW-1185">Reference proteome</keyword>